<reference evidence="1 2" key="1">
    <citation type="submission" date="2018-03" db="EMBL/GenBank/DDBJ databases">
        <title>The ancient ancestry and fast evolution of plastids.</title>
        <authorList>
            <person name="Moore K.R."/>
            <person name="Magnabosco C."/>
            <person name="Momper L."/>
            <person name="Gold D.A."/>
            <person name="Bosak T."/>
            <person name="Fournier G.P."/>
        </authorList>
    </citation>
    <scope>NUCLEOTIDE SEQUENCE [LARGE SCALE GENOMIC DNA]</scope>
    <source>
        <strain evidence="1 2">CCALA 037</strain>
    </source>
</reference>
<protein>
    <submittedName>
        <fullName evidence="1">Uncharacterized protein</fullName>
    </submittedName>
</protein>
<accession>A0A2T1G8F7</accession>
<dbReference type="AlphaFoldDB" id="A0A2T1G8F7"/>
<evidence type="ECO:0000313" key="1">
    <source>
        <dbReference type="EMBL" id="PSB53473.1"/>
    </source>
</evidence>
<gene>
    <name evidence="1" type="ORF">C7B77_19525</name>
</gene>
<comment type="caution">
    <text evidence="1">The sequence shown here is derived from an EMBL/GenBank/DDBJ whole genome shotgun (WGS) entry which is preliminary data.</text>
</comment>
<keyword evidence="2" id="KW-1185">Reference proteome</keyword>
<name>A0A2T1G8F7_9CYAN</name>
<organism evidence="1 2">
    <name type="scientific">Chamaesiphon polymorphus CCALA 037</name>
    <dbReference type="NCBI Taxonomy" id="2107692"/>
    <lineage>
        <taxon>Bacteria</taxon>
        <taxon>Bacillati</taxon>
        <taxon>Cyanobacteriota</taxon>
        <taxon>Cyanophyceae</taxon>
        <taxon>Gomontiellales</taxon>
        <taxon>Chamaesiphonaceae</taxon>
        <taxon>Chamaesiphon</taxon>
    </lineage>
</organism>
<evidence type="ECO:0000313" key="2">
    <source>
        <dbReference type="Proteomes" id="UP000238937"/>
    </source>
</evidence>
<dbReference type="OrthoDB" id="9832293at2"/>
<dbReference type="RefSeq" id="WP_106308632.1">
    <property type="nucleotide sequence ID" value="NZ_PVWO01000299.1"/>
</dbReference>
<proteinExistence type="predicted"/>
<dbReference type="EMBL" id="PVWO01000299">
    <property type="protein sequence ID" value="PSB53473.1"/>
    <property type="molecule type" value="Genomic_DNA"/>
</dbReference>
<sequence>MDSQDNLDRNLLEAQEKSGIDLRQLQSDLIKIKQEFYPHSKMLSDTEMQYLCLSLARYSQGQIAYYFYKHKIPSAEELKTCEDLQRLTRNLNAEMSSRIHKYLKRLMNMKDNERKPSWKKIIDFLRQSERYKLPHTSTVITKLSVLIEIESFQSIDRNHIQQINELLKQHGIENIRISESI</sequence>
<dbReference type="Proteomes" id="UP000238937">
    <property type="component" value="Unassembled WGS sequence"/>
</dbReference>